<feature type="non-terminal residue" evidence="1">
    <location>
        <position position="89"/>
    </location>
</feature>
<reference evidence="1" key="1">
    <citation type="submission" date="2013-08" db="EMBL/GenBank/DDBJ databases">
        <authorList>
            <person name="Mendez C."/>
            <person name="Richter M."/>
            <person name="Ferrer M."/>
            <person name="Sanchez J."/>
        </authorList>
    </citation>
    <scope>NUCLEOTIDE SEQUENCE</scope>
</reference>
<comment type="caution">
    <text evidence="1">The sequence shown here is derived from an EMBL/GenBank/DDBJ whole genome shotgun (WGS) entry which is preliminary data.</text>
</comment>
<protein>
    <submittedName>
        <fullName evidence="1">Metal dependent hydrolase</fullName>
    </submittedName>
</protein>
<organism evidence="1">
    <name type="scientific">mine drainage metagenome</name>
    <dbReference type="NCBI Taxonomy" id="410659"/>
    <lineage>
        <taxon>unclassified sequences</taxon>
        <taxon>metagenomes</taxon>
        <taxon>ecological metagenomes</taxon>
    </lineage>
</organism>
<proteinExistence type="predicted"/>
<evidence type="ECO:0000313" key="1">
    <source>
        <dbReference type="EMBL" id="EQD44676.1"/>
    </source>
</evidence>
<gene>
    <name evidence="1" type="ORF">B1B_13431</name>
</gene>
<dbReference type="AlphaFoldDB" id="T0Z9Q2"/>
<dbReference type="Gene3D" id="3.60.15.10">
    <property type="entry name" value="Ribonuclease Z/Hydroxyacylglutathione hydrolase-like"/>
    <property type="match status" value="1"/>
</dbReference>
<sequence length="89" mass="9891">MDGLHIFSGGSFSLDPGAIFGMVPESSWGRYYSVNEKGRIRLAVNIPVLKRGEKLFTFDSGLNQGLTERSKSFFEVSQNPDLGDQIMDM</sequence>
<dbReference type="EMBL" id="AUZY01008843">
    <property type="protein sequence ID" value="EQD44676.1"/>
    <property type="molecule type" value="Genomic_DNA"/>
</dbReference>
<accession>T0Z9Q2</accession>
<dbReference type="GO" id="GO:0016787">
    <property type="term" value="F:hydrolase activity"/>
    <property type="evidence" value="ECO:0007669"/>
    <property type="project" value="UniProtKB-KW"/>
</dbReference>
<name>T0Z9Q2_9ZZZZ</name>
<keyword evidence="1" id="KW-0378">Hydrolase</keyword>
<reference evidence="1" key="2">
    <citation type="journal article" date="2014" name="ISME J.">
        <title>Microbial stratification in low pH oxic and suboxic macroscopic growths along an acid mine drainage.</title>
        <authorList>
            <person name="Mendez-Garcia C."/>
            <person name="Mesa V."/>
            <person name="Sprenger R.R."/>
            <person name="Richter M."/>
            <person name="Diez M.S."/>
            <person name="Solano J."/>
            <person name="Bargiela R."/>
            <person name="Golyshina O.V."/>
            <person name="Manteca A."/>
            <person name="Ramos J.L."/>
            <person name="Gallego J.R."/>
            <person name="Llorente I."/>
            <person name="Martins Dos Santos V.A."/>
            <person name="Jensen O.N."/>
            <person name="Pelaez A.I."/>
            <person name="Sanchez J."/>
            <person name="Ferrer M."/>
        </authorList>
    </citation>
    <scope>NUCLEOTIDE SEQUENCE</scope>
</reference>
<dbReference type="InterPro" id="IPR036866">
    <property type="entry name" value="RibonucZ/Hydroxyglut_hydro"/>
</dbReference>